<keyword evidence="2" id="KW-0547">Nucleotide-binding</keyword>
<dbReference type="GO" id="GO:0005524">
    <property type="term" value="F:ATP binding"/>
    <property type="evidence" value="ECO:0007669"/>
    <property type="project" value="UniProtKB-KW"/>
</dbReference>
<name>A0A9J8BKS5_CYPCA</name>
<reference evidence="7" key="2">
    <citation type="submission" date="2025-09" db="UniProtKB">
        <authorList>
            <consortium name="Ensembl"/>
        </authorList>
    </citation>
    <scope>IDENTIFICATION</scope>
</reference>
<evidence type="ECO:0000313" key="8">
    <source>
        <dbReference type="Proteomes" id="UP001108240"/>
    </source>
</evidence>
<dbReference type="SUPFAM" id="SSF52317">
    <property type="entry name" value="Class I glutamine amidotransferase-like"/>
    <property type="match status" value="1"/>
</dbReference>
<dbReference type="PANTHER" id="PTHR10099:SF1">
    <property type="entry name" value="PHOSPHORIBOSYLFORMYLGLYCINAMIDINE SYNTHASE"/>
    <property type="match status" value="1"/>
</dbReference>
<evidence type="ECO:0000256" key="4">
    <source>
        <dbReference type="ARBA" id="ARBA00022840"/>
    </source>
</evidence>
<evidence type="ECO:0000313" key="7">
    <source>
        <dbReference type="Ensembl" id="ENSCCRP00000153810.1"/>
    </source>
</evidence>
<feature type="domain" description="PurM-like C-terminal" evidence="5">
    <location>
        <begin position="730"/>
        <end position="854"/>
    </location>
</feature>
<protein>
    <submittedName>
        <fullName evidence="7">Phosphoribosylformylglycinamidine synthase</fullName>
    </submittedName>
</protein>
<dbReference type="Gene3D" id="3.40.50.880">
    <property type="match status" value="1"/>
</dbReference>
<reference evidence="7" key="1">
    <citation type="submission" date="2025-08" db="UniProtKB">
        <authorList>
            <consortium name="Ensembl"/>
        </authorList>
    </citation>
    <scope>IDENTIFICATION</scope>
</reference>
<keyword evidence="1" id="KW-0436">Ligase</keyword>
<dbReference type="Gene3D" id="1.10.8.750">
    <property type="entry name" value="Phosphoribosylformylglycinamidine synthase, linker domain"/>
    <property type="match status" value="1"/>
</dbReference>
<dbReference type="Proteomes" id="UP001108240">
    <property type="component" value="Unplaced"/>
</dbReference>
<dbReference type="GO" id="GO:0005737">
    <property type="term" value="C:cytoplasm"/>
    <property type="evidence" value="ECO:0007669"/>
    <property type="project" value="TreeGrafter"/>
</dbReference>
<dbReference type="InterPro" id="IPR010918">
    <property type="entry name" value="PurM-like_C_dom"/>
</dbReference>
<evidence type="ECO:0000256" key="1">
    <source>
        <dbReference type="ARBA" id="ARBA00022598"/>
    </source>
</evidence>
<sequence length="1187" mass="128996">MPVLRFYRKEETGEGRVIRRITQLFTDVTIITELCYNVELDGERMLYEIAMSFLLEEPTLKPVNGSRLVEIGPSAGLSQVTRVELSRRHLIKERNNGVLKDGEMERLICCLYDSMTECVFSQPITSFAVDIQSQEVFEVDILGKGRAALEKANDELGLAFDSWDLDYYTELFQKVKRNPTSVECFDLAQSNRWRMIIDGDEQKDTLFSLIMGTQHHSNQNNVIKFCDNSSGIKGMELECMYPTNPAQASPYKSQHASRHIIFTAETHNFPTGVAPFSGATTGTGGRIRDVQSAGKGGHVIAGTAGYCFGNLHIPGFVLPWEEDGWEYPSSFAPPLQVAIEASDGASEYGNKFGEPVLAGFARSFGMRLVNGERRKWIKPIMFSGGLGSIEDQHVKKELAAPGMEVVKIGGPVYRIGVGGGAASSVQVQGDNSSARDLGAVQRGDAEMEQKMNQALRACLEREEAFMIRVLGAMVQVFNKCRNVLKELSEPAGAVIYRGDPTLSVLELWGAEYQESNALLLRPSDRSFLERVCQREKCPVDFVDKITGDGKIVLVDDLSLERVLRLPAVASKRYLTNKVDRSVTGLVAQQQCVGPLHTPLADVAVVALSPFSLQGATTAIGEQPIKGLVSPAAGDEKCSGNWMWAAKLPGEGAFLWEACQAMCEVMGQLGVAVDGGKDSLSMVARVSGETVKAPGSLVISVYAVCPDITATVTPDLDNPDGKGVLLYVPGSSGKYRLGGSALAQCYGQLGDCSPDLDQLDKLSACFNTTQILIQDRLLTTGHDVSDGGLISCLLEMAFAGNHGMSHVFPHSSLSVMEALFSEELGLVLEVCERNASSVCQRYTDAGLLCHRIGRTSGFGPDARVIVSVCGQEVLNEHLPTLRAIWESTSFQLERLQANPLCVQEEEEGLASRTQPYIKLTFDPSQTPIIKELSSGKACVAVMREEGSNGDREIAASLFMAGFEVWDVTMQDLCSGSTTLDPFRAVVFVGGFRYADVLGSAKGWAATVTFNPKAREEFDRFRNRDDTLSLGVCNGCQLMALLGWVGEREDGGSDVTLTHNKSGRFESRFVSVGILPSPAVMLKGMEGSALGIWVAHGEGLMQFRSPEAQKKLIDGSLAPLRYLDDSGTPTEIYPMNPNGSAQGVAGICSADGRHLAMMPHPERAHLRGSLEASPWLSMFRNAAVWCQSS</sequence>
<dbReference type="InterPro" id="IPR036676">
    <property type="entry name" value="PurM-like_C_sf"/>
</dbReference>
<dbReference type="OMA" id="EVIHYYR"/>
<evidence type="ECO:0000259" key="6">
    <source>
        <dbReference type="Pfam" id="PF22689"/>
    </source>
</evidence>
<dbReference type="GeneTree" id="ENSGT00390000007600"/>
<dbReference type="PANTHER" id="PTHR10099">
    <property type="entry name" value="PHOSPHORIBOSYLFORMYLGLYCINAMIDINE SYNTHASE"/>
    <property type="match status" value="1"/>
</dbReference>
<keyword evidence="4" id="KW-0067">ATP-binding</keyword>
<dbReference type="InterPro" id="IPR029062">
    <property type="entry name" value="Class_I_gatase-like"/>
</dbReference>
<dbReference type="SMART" id="SM01211">
    <property type="entry name" value="GATase_5"/>
    <property type="match status" value="1"/>
</dbReference>
<dbReference type="CDD" id="cd01740">
    <property type="entry name" value="GATase1_FGAR_AT"/>
    <property type="match status" value="1"/>
</dbReference>
<dbReference type="CDD" id="cd02204">
    <property type="entry name" value="PurL_repeat2"/>
    <property type="match status" value="1"/>
</dbReference>
<dbReference type="SUPFAM" id="SSF55326">
    <property type="entry name" value="PurM N-terminal domain-like"/>
    <property type="match status" value="2"/>
</dbReference>
<dbReference type="FunFam" id="3.30.1330.10:FF:000010">
    <property type="entry name" value="Phosphoribosylformylglycinamidine synthase"/>
    <property type="match status" value="1"/>
</dbReference>
<proteinExistence type="predicted"/>
<organism evidence="7 8">
    <name type="scientific">Cyprinus carpio carpio</name>
    <dbReference type="NCBI Taxonomy" id="630221"/>
    <lineage>
        <taxon>Eukaryota</taxon>
        <taxon>Metazoa</taxon>
        <taxon>Chordata</taxon>
        <taxon>Craniata</taxon>
        <taxon>Vertebrata</taxon>
        <taxon>Euteleostomi</taxon>
        <taxon>Actinopterygii</taxon>
        <taxon>Neopterygii</taxon>
        <taxon>Teleostei</taxon>
        <taxon>Ostariophysi</taxon>
        <taxon>Cypriniformes</taxon>
        <taxon>Cyprinidae</taxon>
        <taxon>Cyprininae</taxon>
        <taxon>Cyprinus</taxon>
    </lineage>
</organism>
<feature type="domain" description="FGAR-AT PurM N-terminal-like" evidence="6">
    <location>
        <begin position="636"/>
        <end position="702"/>
    </location>
</feature>
<dbReference type="Gene3D" id="3.30.1330.10">
    <property type="entry name" value="PurM-like, N-terminal domain"/>
    <property type="match status" value="1"/>
</dbReference>
<dbReference type="AlphaFoldDB" id="A0A9J8BKS5"/>
<dbReference type="SUPFAM" id="SSF109736">
    <property type="entry name" value="FGAM synthase PurL, linker domain"/>
    <property type="match status" value="1"/>
</dbReference>
<dbReference type="Ensembl" id="ENSCCRT00000138621.1">
    <property type="protein sequence ID" value="ENSCCRP00000153810.1"/>
    <property type="gene ID" value="ENSCCRG00000052999.1"/>
</dbReference>
<dbReference type="GO" id="GO:0004642">
    <property type="term" value="F:phosphoribosylformylglycinamidine synthase activity"/>
    <property type="evidence" value="ECO:0007669"/>
    <property type="project" value="TreeGrafter"/>
</dbReference>
<dbReference type="InterPro" id="IPR036921">
    <property type="entry name" value="PurM-like_N_sf"/>
</dbReference>
<keyword evidence="3" id="KW-0658">Purine biosynthesis</keyword>
<dbReference type="FunFam" id="1.10.8.750:FF:000001">
    <property type="entry name" value="Putative phosphoribosylformylglycinamidine synthase"/>
    <property type="match status" value="1"/>
</dbReference>
<dbReference type="InterPro" id="IPR036604">
    <property type="entry name" value="PurS-like_sf"/>
</dbReference>
<evidence type="ECO:0000259" key="5">
    <source>
        <dbReference type="Pfam" id="PF02769"/>
    </source>
</evidence>
<evidence type="ECO:0000256" key="2">
    <source>
        <dbReference type="ARBA" id="ARBA00022741"/>
    </source>
</evidence>
<dbReference type="Pfam" id="PF02769">
    <property type="entry name" value="AIRS_C"/>
    <property type="match status" value="1"/>
</dbReference>
<dbReference type="SUPFAM" id="SSF82697">
    <property type="entry name" value="PurS-like"/>
    <property type="match status" value="1"/>
</dbReference>
<dbReference type="InterPro" id="IPR055181">
    <property type="entry name" value="FGAR-AT_PurM_N-like"/>
</dbReference>
<evidence type="ECO:0000256" key="3">
    <source>
        <dbReference type="ARBA" id="ARBA00022755"/>
    </source>
</evidence>
<feature type="domain" description="FGAR-AT PurM N-terminal-like" evidence="6">
    <location>
        <begin position="570"/>
        <end position="633"/>
    </location>
</feature>
<accession>A0A9J8BKS5</accession>
<dbReference type="Pfam" id="PF22689">
    <property type="entry name" value="FGAR-AT_PurM_N-like"/>
    <property type="match status" value="2"/>
</dbReference>
<dbReference type="Gene3D" id="3.90.650.10">
    <property type="entry name" value="PurM-like C-terminal domain"/>
    <property type="match status" value="2"/>
</dbReference>
<dbReference type="PROSITE" id="PS51273">
    <property type="entry name" value="GATASE_TYPE_1"/>
    <property type="match status" value="1"/>
</dbReference>
<dbReference type="Pfam" id="PF13507">
    <property type="entry name" value="GATase_5"/>
    <property type="match status" value="1"/>
</dbReference>
<dbReference type="SUPFAM" id="SSF56042">
    <property type="entry name" value="PurM C-terminal domain-like"/>
    <property type="match status" value="2"/>
</dbReference>
<dbReference type="GO" id="GO:0006164">
    <property type="term" value="P:purine nucleotide biosynthetic process"/>
    <property type="evidence" value="ECO:0007669"/>
    <property type="project" value="UniProtKB-KW"/>
</dbReference>
<keyword evidence="8" id="KW-1185">Reference proteome</keyword>